<keyword evidence="3" id="KW-1185">Reference proteome</keyword>
<comment type="caution">
    <text evidence="2">The sequence shown here is derived from an EMBL/GenBank/DDBJ whole genome shotgun (WGS) entry which is preliminary data.</text>
</comment>
<dbReference type="RefSeq" id="WP_242374314.1">
    <property type="nucleotide sequence ID" value="NZ_JAKRKC020000001.1"/>
</dbReference>
<keyword evidence="1" id="KW-0472">Membrane</keyword>
<dbReference type="Proteomes" id="UP001317259">
    <property type="component" value="Unassembled WGS sequence"/>
</dbReference>
<feature type="transmembrane region" description="Helical" evidence="1">
    <location>
        <begin position="98"/>
        <end position="118"/>
    </location>
</feature>
<accession>A0ABT0FRD4</accession>
<dbReference type="EMBL" id="JAKRKC020000001">
    <property type="protein sequence ID" value="MCK2214877.1"/>
    <property type="molecule type" value="Genomic_DNA"/>
</dbReference>
<keyword evidence="1" id="KW-0812">Transmembrane</keyword>
<organism evidence="2 3">
    <name type="scientific">Actinomadura luzonensis</name>
    <dbReference type="NCBI Taxonomy" id="2805427"/>
    <lineage>
        <taxon>Bacteria</taxon>
        <taxon>Bacillati</taxon>
        <taxon>Actinomycetota</taxon>
        <taxon>Actinomycetes</taxon>
        <taxon>Streptosporangiales</taxon>
        <taxon>Thermomonosporaceae</taxon>
        <taxon>Actinomadura</taxon>
    </lineage>
</organism>
<feature type="transmembrane region" description="Helical" evidence="1">
    <location>
        <begin position="34"/>
        <end position="50"/>
    </location>
</feature>
<feature type="transmembrane region" description="Helical" evidence="1">
    <location>
        <begin position="62"/>
        <end position="86"/>
    </location>
</feature>
<feature type="transmembrane region" description="Helical" evidence="1">
    <location>
        <begin position="124"/>
        <end position="144"/>
    </location>
</feature>
<proteinExistence type="predicted"/>
<evidence type="ECO:0000313" key="3">
    <source>
        <dbReference type="Proteomes" id="UP001317259"/>
    </source>
</evidence>
<evidence type="ECO:0000313" key="2">
    <source>
        <dbReference type="EMBL" id="MCK2214877.1"/>
    </source>
</evidence>
<sequence length="173" mass="17898">MMDIPLRLLGWAVHLTAFGLLAIAVVTVLHEDQVGVAAAGVLLGIVYAAGPSVEDRPVAGQVWLAAVTALWLALAVAAAPFVWPVFPLLFAYVRMLPLWLAMFGVGTVTAVAVLAAAWHAGELTMPLVAGPGLAAAVVTLLALACQAMRAEAARALGEQAGRLLDEQAARPHP</sequence>
<keyword evidence="1" id="KW-1133">Transmembrane helix</keyword>
<evidence type="ECO:0008006" key="4">
    <source>
        <dbReference type="Google" id="ProtNLM"/>
    </source>
</evidence>
<feature type="transmembrane region" description="Helical" evidence="1">
    <location>
        <begin position="6"/>
        <end position="29"/>
    </location>
</feature>
<name>A0ABT0FRD4_9ACTN</name>
<gene>
    <name evidence="2" type="ORF">MF672_013910</name>
</gene>
<reference evidence="2 3" key="1">
    <citation type="submission" date="2022-04" db="EMBL/GenBank/DDBJ databases">
        <title>Genome draft of Actinomadura sp. ATCC 31491.</title>
        <authorList>
            <person name="Shi X."/>
            <person name="Du Y."/>
        </authorList>
    </citation>
    <scope>NUCLEOTIDE SEQUENCE [LARGE SCALE GENOMIC DNA]</scope>
    <source>
        <strain evidence="2 3">ATCC 31491</strain>
    </source>
</reference>
<evidence type="ECO:0000256" key="1">
    <source>
        <dbReference type="SAM" id="Phobius"/>
    </source>
</evidence>
<protein>
    <recommendedName>
        <fullName evidence="4">Sensor histidine kinase</fullName>
    </recommendedName>
</protein>